<proteinExistence type="predicted"/>
<dbReference type="Proteomes" id="UP000887565">
    <property type="component" value="Unplaced"/>
</dbReference>
<evidence type="ECO:0000256" key="1">
    <source>
        <dbReference type="SAM" id="MobiDB-lite"/>
    </source>
</evidence>
<sequence>MLKRTKRIKEQQNKRKNKEKEKEMREETRIEKTWKKRILHPPIRHKYRQKKSGYLFANNYRIRGLDLFGHRHLHVDSAD</sequence>
<accession>A0A915KN34</accession>
<name>A0A915KN34_ROMCU</name>
<feature type="compositionally biased region" description="Basic and acidic residues" evidence="1">
    <location>
        <begin position="8"/>
        <end position="27"/>
    </location>
</feature>
<evidence type="ECO:0000313" key="2">
    <source>
        <dbReference type="Proteomes" id="UP000887565"/>
    </source>
</evidence>
<organism evidence="2 3">
    <name type="scientific">Romanomermis culicivorax</name>
    <name type="common">Nematode worm</name>
    <dbReference type="NCBI Taxonomy" id="13658"/>
    <lineage>
        <taxon>Eukaryota</taxon>
        <taxon>Metazoa</taxon>
        <taxon>Ecdysozoa</taxon>
        <taxon>Nematoda</taxon>
        <taxon>Enoplea</taxon>
        <taxon>Dorylaimia</taxon>
        <taxon>Mermithida</taxon>
        <taxon>Mermithoidea</taxon>
        <taxon>Mermithidae</taxon>
        <taxon>Romanomermis</taxon>
    </lineage>
</organism>
<dbReference type="WBParaSite" id="nRc.2.0.1.t39177-RA">
    <property type="protein sequence ID" value="nRc.2.0.1.t39177-RA"/>
    <property type="gene ID" value="nRc.2.0.1.g39177"/>
</dbReference>
<dbReference type="AlphaFoldDB" id="A0A915KN34"/>
<feature type="region of interest" description="Disordered" evidence="1">
    <location>
        <begin position="1"/>
        <end position="27"/>
    </location>
</feature>
<evidence type="ECO:0000313" key="3">
    <source>
        <dbReference type="WBParaSite" id="nRc.2.0.1.t39177-RA"/>
    </source>
</evidence>
<protein>
    <submittedName>
        <fullName evidence="3">Uncharacterized protein</fullName>
    </submittedName>
</protein>
<keyword evidence="2" id="KW-1185">Reference proteome</keyword>
<reference evidence="3" key="1">
    <citation type="submission" date="2022-11" db="UniProtKB">
        <authorList>
            <consortium name="WormBaseParasite"/>
        </authorList>
    </citation>
    <scope>IDENTIFICATION</scope>
</reference>